<name>A0A138ZXB7_GONPJ</name>
<keyword evidence="1" id="KW-0479">Metal-binding</keyword>
<dbReference type="InterPro" id="IPR001841">
    <property type="entry name" value="Znf_RING"/>
</dbReference>
<sequence length="170" mass="19453">MMFFPYTSQELEYIDPPSPHLVCIVCQCPIVDPVDDGCTQPHTFCRQCIHLWLQRNATCPQSRASLSESQLRDSAILVKSILASLRVRCIHSPDCTWVGTREQLDGHLEAAHKDANKIVEVNDLFPSLCFGMSPTRIVREFYPWAQGMEDIGERLPAAPEVKNFRSTYWW</sequence>
<evidence type="ECO:0000313" key="4">
    <source>
        <dbReference type="Proteomes" id="UP000070544"/>
    </source>
</evidence>
<protein>
    <recommendedName>
        <fullName evidence="2">RING-type domain-containing protein</fullName>
    </recommendedName>
</protein>
<dbReference type="EMBL" id="KQ965886">
    <property type="protein sequence ID" value="KXS09140.1"/>
    <property type="molecule type" value="Genomic_DNA"/>
</dbReference>
<proteinExistence type="predicted"/>
<dbReference type="GO" id="GO:0008270">
    <property type="term" value="F:zinc ion binding"/>
    <property type="evidence" value="ECO:0007669"/>
    <property type="project" value="UniProtKB-KW"/>
</dbReference>
<feature type="domain" description="RING-type" evidence="2">
    <location>
        <begin position="23"/>
        <end position="63"/>
    </location>
</feature>
<dbReference type="Gene3D" id="3.30.40.10">
    <property type="entry name" value="Zinc/RING finger domain, C3HC4 (zinc finger)"/>
    <property type="match status" value="1"/>
</dbReference>
<dbReference type="PANTHER" id="PTHR10131:SF94">
    <property type="entry name" value="TNF RECEPTOR-ASSOCIATED FACTOR 4"/>
    <property type="match status" value="1"/>
</dbReference>
<dbReference type="PANTHER" id="PTHR10131">
    <property type="entry name" value="TNF RECEPTOR ASSOCIATED FACTOR"/>
    <property type="match status" value="1"/>
</dbReference>
<accession>A0A138ZXB7</accession>
<dbReference type="OrthoDB" id="2105043at2759"/>
<dbReference type="STRING" id="1344416.A0A138ZXB7"/>
<keyword evidence="1" id="KW-0863">Zinc-finger</keyword>
<dbReference type="AlphaFoldDB" id="A0A138ZXB7"/>
<organism evidence="3 4">
    <name type="scientific">Gonapodya prolifera (strain JEL478)</name>
    <name type="common">Monoblepharis prolifera</name>
    <dbReference type="NCBI Taxonomy" id="1344416"/>
    <lineage>
        <taxon>Eukaryota</taxon>
        <taxon>Fungi</taxon>
        <taxon>Fungi incertae sedis</taxon>
        <taxon>Chytridiomycota</taxon>
        <taxon>Chytridiomycota incertae sedis</taxon>
        <taxon>Monoblepharidomycetes</taxon>
        <taxon>Monoblepharidales</taxon>
        <taxon>Gonapodyaceae</taxon>
        <taxon>Gonapodya</taxon>
    </lineage>
</organism>
<reference evidence="3 4" key="1">
    <citation type="journal article" date="2015" name="Genome Biol. Evol.">
        <title>Phylogenomic analyses indicate that early fungi evolved digesting cell walls of algal ancestors of land plants.</title>
        <authorList>
            <person name="Chang Y."/>
            <person name="Wang S."/>
            <person name="Sekimoto S."/>
            <person name="Aerts A.L."/>
            <person name="Choi C."/>
            <person name="Clum A."/>
            <person name="LaButti K.M."/>
            <person name="Lindquist E.A."/>
            <person name="Yee Ngan C."/>
            <person name="Ohm R.A."/>
            <person name="Salamov A.A."/>
            <person name="Grigoriev I.V."/>
            <person name="Spatafora J.W."/>
            <person name="Berbee M.L."/>
        </authorList>
    </citation>
    <scope>NUCLEOTIDE SEQUENCE [LARGE SCALE GENOMIC DNA]</scope>
    <source>
        <strain evidence="3 4">JEL478</strain>
    </source>
</reference>
<keyword evidence="4" id="KW-1185">Reference proteome</keyword>
<dbReference type="PROSITE" id="PS50089">
    <property type="entry name" value="ZF_RING_2"/>
    <property type="match status" value="1"/>
</dbReference>
<gene>
    <name evidence="3" type="ORF">M427DRAFT_250823</name>
</gene>
<evidence type="ECO:0000256" key="1">
    <source>
        <dbReference type="PROSITE-ProRule" id="PRU00175"/>
    </source>
</evidence>
<evidence type="ECO:0000313" key="3">
    <source>
        <dbReference type="EMBL" id="KXS09140.1"/>
    </source>
</evidence>
<dbReference type="Proteomes" id="UP000070544">
    <property type="component" value="Unassembled WGS sequence"/>
</dbReference>
<dbReference type="InterPro" id="IPR013083">
    <property type="entry name" value="Znf_RING/FYVE/PHD"/>
</dbReference>
<dbReference type="SUPFAM" id="SSF57850">
    <property type="entry name" value="RING/U-box"/>
    <property type="match status" value="1"/>
</dbReference>
<keyword evidence="1" id="KW-0862">Zinc</keyword>
<evidence type="ECO:0000259" key="2">
    <source>
        <dbReference type="PROSITE" id="PS50089"/>
    </source>
</evidence>